<organism evidence="12 13">
    <name type="scientific">Hahella chejuensis (strain KCTC 2396)</name>
    <dbReference type="NCBI Taxonomy" id="349521"/>
    <lineage>
        <taxon>Bacteria</taxon>
        <taxon>Pseudomonadati</taxon>
        <taxon>Pseudomonadota</taxon>
        <taxon>Gammaproteobacteria</taxon>
        <taxon>Oceanospirillales</taxon>
        <taxon>Hahellaceae</taxon>
        <taxon>Hahella</taxon>
    </lineage>
</organism>
<dbReference type="EMBL" id="CP000155">
    <property type="protein sequence ID" value="ABC31396.1"/>
    <property type="molecule type" value="Genomic_DNA"/>
</dbReference>
<dbReference type="PANTHER" id="PTHR13285">
    <property type="entry name" value="ACYLTRANSFERASE"/>
    <property type="match status" value="1"/>
</dbReference>
<dbReference type="InterPro" id="IPR024194">
    <property type="entry name" value="Ac/AlaTfrase_AlgI/DltB"/>
</dbReference>
<dbReference type="GO" id="GO:0042121">
    <property type="term" value="P:alginic acid biosynthetic process"/>
    <property type="evidence" value="ECO:0007669"/>
    <property type="project" value="UniProtKB-UniRule"/>
</dbReference>
<keyword evidence="7 11" id="KW-0016">Alginate biosynthesis</keyword>
<evidence type="ECO:0000256" key="6">
    <source>
        <dbReference type="ARBA" id="ARBA00022692"/>
    </source>
</evidence>
<comment type="pathway">
    <text evidence="2 11">Glycan biosynthesis; alginate biosynthesis.</text>
</comment>
<evidence type="ECO:0000256" key="8">
    <source>
        <dbReference type="ARBA" id="ARBA00022989"/>
    </source>
</evidence>
<keyword evidence="6 11" id="KW-0812">Transmembrane</keyword>
<gene>
    <name evidence="12" type="ordered locus">HCH_04698</name>
</gene>
<keyword evidence="5 11" id="KW-0808">Transferase</keyword>
<evidence type="ECO:0000313" key="12">
    <source>
        <dbReference type="EMBL" id="ABC31396.1"/>
    </source>
</evidence>
<keyword evidence="4 11" id="KW-1003">Cell membrane</keyword>
<dbReference type="InterPro" id="IPR028362">
    <property type="entry name" value="AlgI"/>
</dbReference>
<name>Q2SD78_HAHCH</name>
<dbReference type="PIRSF" id="PIRSF500217">
    <property type="entry name" value="AlgI"/>
    <property type="match status" value="1"/>
</dbReference>
<dbReference type="eggNOG" id="COG1696">
    <property type="taxonomic scope" value="Bacteria"/>
</dbReference>
<dbReference type="KEGG" id="hch:HCH_04698"/>
<dbReference type="PIRSF" id="PIRSF016636">
    <property type="entry name" value="AlgI_DltB"/>
    <property type="match status" value="1"/>
</dbReference>
<keyword evidence="9 11" id="KW-0472">Membrane</keyword>
<evidence type="ECO:0000256" key="1">
    <source>
        <dbReference type="ARBA" id="ARBA00004651"/>
    </source>
</evidence>
<dbReference type="Proteomes" id="UP000000238">
    <property type="component" value="Chromosome"/>
</dbReference>
<proteinExistence type="inferred from homology"/>
<evidence type="ECO:0000256" key="5">
    <source>
        <dbReference type="ARBA" id="ARBA00022679"/>
    </source>
</evidence>
<keyword evidence="8" id="KW-1133">Transmembrane helix</keyword>
<dbReference type="GO" id="GO:0005886">
    <property type="term" value="C:plasma membrane"/>
    <property type="evidence" value="ECO:0007669"/>
    <property type="project" value="UniProtKB-SubCell"/>
</dbReference>
<dbReference type="EC" id="2.3.1.-" evidence="11"/>
<evidence type="ECO:0000256" key="9">
    <source>
        <dbReference type="ARBA" id="ARBA00023136"/>
    </source>
</evidence>
<dbReference type="Pfam" id="PF03062">
    <property type="entry name" value="MBOAT"/>
    <property type="match status" value="1"/>
</dbReference>
<evidence type="ECO:0000256" key="3">
    <source>
        <dbReference type="ARBA" id="ARBA00010323"/>
    </source>
</evidence>
<sequence>MLFNSNEFLFVFLPLSLLLFYLARRALGKRPAFIVLFILSLGFYGWWEWRYLPLLIGSLAVNLWIAERIRTRKRRGDLIAGLCFNLGLLAVFKYLGFIEGNIEALFDIELDWPKLALPIGISFYTFQQIAFLVDVARSDSDEATDPARYGLFVSFFPQLIAGPIVHHKEMMNQFEAPPSNDKLMRLAAVGLAIFAIGLAKKTMIADPLGAFATPFFARAAEGGDIHFFIAWAAALAYTFQIYFDFCGYSEMAIGLAMLFGVKLPANFNSPYKSRSIIDFWRRWHMTLSRFLRDYLYFPLGGGRVSRWRRYINLMIVMLVGGLWHGASWTFVIWGGLHGSYLMINHGWRAIADKPALKPLKGLIGNLSLPITFFSVVIAWVVFRAESFDAAMAFYNAMFGFHGFSAPEEFRPLVEALGLQNSVFLFAENYRTDFYMGLIWTLGAAAIAFFAPSTLELLRSERPTADFDEIEPSLPAPRRYLPSLVSMRAWSSVAVGVLLYISLRAINAAAETEFLYFQF</sequence>
<reference evidence="12 13" key="1">
    <citation type="journal article" date="2005" name="Nucleic Acids Res.">
        <title>Genomic blueprint of Hahella chejuensis, a marine microbe producing an algicidal agent.</title>
        <authorList>
            <person name="Jeong H."/>
            <person name="Yim J.H."/>
            <person name="Lee C."/>
            <person name="Choi S.-H."/>
            <person name="Park Y.K."/>
            <person name="Yoon S.H."/>
            <person name="Hur C.-G."/>
            <person name="Kang H.-Y."/>
            <person name="Kim D."/>
            <person name="Lee H.H."/>
            <person name="Park K.H."/>
            <person name="Park S.-H."/>
            <person name="Park H.-S."/>
            <person name="Lee H.K."/>
            <person name="Oh T.K."/>
            <person name="Kim J.F."/>
        </authorList>
    </citation>
    <scope>NUCLEOTIDE SEQUENCE [LARGE SCALE GENOMIC DNA]</scope>
    <source>
        <strain evidence="12 13">KCTC 2396</strain>
    </source>
</reference>
<evidence type="ECO:0000256" key="4">
    <source>
        <dbReference type="ARBA" id="ARBA00022475"/>
    </source>
</evidence>
<keyword evidence="13" id="KW-1185">Reference proteome</keyword>
<keyword evidence="11" id="KW-0997">Cell inner membrane</keyword>
<dbReference type="GO" id="GO:0016746">
    <property type="term" value="F:acyltransferase activity"/>
    <property type="evidence" value="ECO:0007669"/>
    <property type="project" value="UniProtKB-KW"/>
</dbReference>
<dbReference type="STRING" id="349521.HCH_04698"/>
<evidence type="ECO:0000256" key="11">
    <source>
        <dbReference type="PIRNR" id="PIRNR016636"/>
    </source>
</evidence>
<evidence type="ECO:0000256" key="7">
    <source>
        <dbReference type="ARBA" id="ARBA00022841"/>
    </source>
</evidence>
<comment type="subcellular location">
    <subcellularLocation>
        <location evidence="11">Cell inner membrane</location>
    </subcellularLocation>
    <subcellularLocation>
        <location evidence="1">Cell membrane</location>
        <topology evidence="1">Multi-pass membrane protein</topology>
    </subcellularLocation>
</comment>
<evidence type="ECO:0000256" key="2">
    <source>
        <dbReference type="ARBA" id="ARBA00005182"/>
    </source>
</evidence>
<keyword evidence="10 11" id="KW-0012">Acyltransferase</keyword>
<dbReference type="InterPro" id="IPR051085">
    <property type="entry name" value="MB_O-acyltransferase"/>
</dbReference>
<dbReference type="RefSeq" id="WP_011398461.1">
    <property type="nucleotide sequence ID" value="NC_007645.1"/>
</dbReference>
<evidence type="ECO:0000313" key="13">
    <source>
        <dbReference type="Proteomes" id="UP000000238"/>
    </source>
</evidence>
<dbReference type="PANTHER" id="PTHR13285:SF23">
    <property type="entry name" value="TEICHOIC ACID D-ALANYLTRANSFERASE"/>
    <property type="match status" value="1"/>
</dbReference>
<dbReference type="InterPro" id="IPR004299">
    <property type="entry name" value="MBOAT_fam"/>
</dbReference>
<evidence type="ECO:0000256" key="10">
    <source>
        <dbReference type="ARBA" id="ARBA00023315"/>
    </source>
</evidence>
<accession>Q2SD78</accession>
<dbReference type="OrthoDB" id="139172at2"/>
<dbReference type="HOGENOM" id="CLU_025255_1_3_6"/>
<comment type="similarity">
    <text evidence="3 11">Belongs to the membrane-bound acyltransferase family.</text>
</comment>
<dbReference type="UniPathway" id="UPA00286"/>
<protein>
    <recommendedName>
        <fullName evidence="11">Probable alginate O-acetylase</fullName>
        <ecNumber evidence="11">2.3.1.-</ecNumber>
    </recommendedName>
</protein>
<dbReference type="AlphaFoldDB" id="Q2SD78"/>